<dbReference type="GO" id="GO:0015920">
    <property type="term" value="P:lipopolysaccharide transport"/>
    <property type="evidence" value="ECO:0007669"/>
    <property type="project" value="TreeGrafter"/>
</dbReference>
<keyword evidence="8" id="KW-1185">Reference proteome</keyword>
<evidence type="ECO:0000256" key="2">
    <source>
        <dbReference type="ARBA" id="ARBA00022475"/>
    </source>
</evidence>
<evidence type="ECO:0000256" key="4">
    <source>
        <dbReference type="ARBA" id="ARBA00022989"/>
    </source>
</evidence>
<feature type="transmembrane region" description="Helical" evidence="6">
    <location>
        <begin position="444"/>
        <end position="466"/>
    </location>
</feature>
<feature type="transmembrane region" description="Helical" evidence="6">
    <location>
        <begin position="389"/>
        <end position="408"/>
    </location>
</feature>
<comment type="caution">
    <text evidence="7">The sequence shown here is derived from an EMBL/GenBank/DDBJ whole genome shotgun (WGS) entry which is preliminary data.</text>
</comment>
<dbReference type="Proteomes" id="UP000483362">
    <property type="component" value="Unassembled WGS sequence"/>
</dbReference>
<keyword evidence="3 6" id="KW-0812">Transmembrane</keyword>
<name>A0A6L5XGY9_9BACT</name>
<evidence type="ECO:0000256" key="1">
    <source>
        <dbReference type="ARBA" id="ARBA00004651"/>
    </source>
</evidence>
<evidence type="ECO:0000313" key="8">
    <source>
        <dbReference type="Proteomes" id="UP000483362"/>
    </source>
</evidence>
<feature type="transmembrane region" description="Helical" evidence="6">
    <location>
        <begin position="99"/>
        <end position="122"/>
    </location>
</feature>
<evidence type="ECO:0000256" key="6">
    <source>
        <dbReference type="SAM" id="Phobius"/>
    </source>
</evidence>
<protein>
    <submittedName>
        <fullName evidence="7">YjgP/YjgQ family permease</fullName>
    </submittedName>
</protein>
<keyword evidence="5 6" id="KW-0472">Membrane</keyword>
<keyword evidence="2" id="KW-1003">Cell membrane</keyword>
<dbReference type="GO" id="GO:0043190">
    <property type="term" value="C:ATP-binding cassette (ABC) transporter complex"/>
    <property type="evidence" value="ECO:0007669"/>
    <property type="project" value="TreeGrafter"/>
</dbReference>
<evidence type="ECO:0000313" key="7">
    <source>
        <dbReference type="EMBL" id="MSS18789.1"/>
    </source>
</evidence>
<keyword evidence="4 6" id="KW-1133">Transmembrane helix</keyword>
<proteinExistence type="predicted"/>
<dbReference type="EMBL" id="VULT01000040">
    <property type="protein sequence ID" value="MSS18789.1"/>
    <property type="molecule type" value="Genomic_DNA"/>
</dbReference>
<comment type="subcellular location">
    <subcellularLocation>
        <location evidence="1">Cell membrane</location>
        <topology evidence="1">Multi-pass membrane protein</topology>
    </subcellularLocation>
</comment>
<dbReference type="PANTHER" id="PTHR33529">
    <property type="entry name" value="SLR0882 PROTEIN-RELATED"/>
    <property type="match status" value="1"/>
</dbReference>
<feature type="transmembrane region" description="Helical" evidence="6">
    <location>
        <begin position="17"/>
        <end position="37"/>
    </location>
</feature>
<feature type="transmembrane region" description="Helical" evidence="6">
    <location>
        <begin position="594"/>
        <end position="611"/>
    </location>
</feature>
<accession>A0A6L5XGY9</accession>
<feature type="transmembrane region" description="Helical" evidence="6">
    <location>
        <begin position="57"/>
        <end position="79"/>
    </location>
</feature>
<evidence type="ECO:0000256" key="5">
    <source>
        <dbReference type="ARBA" id="ARBA00023136"/>
    </source>
</evidence>
<dbReference type="PANTHER" id="PTHR33529:SF6">
    <property type="entry name" value="YJGP_YJGQ FAMILY PERMEASE"/>
    <property type="match status" value="1"/>
</dbReference>
<dbReference type="InterPro" id="IPR005495">
    <property type="entry name" value="LptG/LptF_permease"/>
</dbReference>
<gene>
    <name evidence="7" type="ORF">FYJ29_13635</name>
</gene>
<sequence>MNFFRIKRLNSFMLMRFFPQLCMTFFICLFILMMQFLFRYINDLVGKGLDMATLGELFFYAACSMVPMALPLAILLASLMTFGNLGEHVELTALKSSGISLITVMKPLIVFVGLIAVGAFFFQNDVLPKTQVQMWTLLFSAREKSASLSITPGEINSEIPGFNVYVKRKDKVNDMLYDVIIYDVSSASNYPRIVTADSAKLNYTQDKKHILLKLYHGNWYEDLGQGGTSGSSFGSDMFRRETYHDKVILISYDATFTKMDDNAMRSQYIGKNIKELNHSIDSIRAKCDSVGDDIGKQLKLDPVCGVQSKRVVVKDNKPVLEAVPEVAVKHNVNLDSLFDALDNNGKLSVVAQALQQATSAMQNTDFKAFTMADDAKNMRRHQIELQRKFTLSLACLIFFFLGAPLGAIIRKGGLGMPVVISVLLFIFYYIIENTGYKMGRDGRWPVWQGIWLSSAILLPLGVFLTYKAVNDSAVFNPDAWRIFFRRLTGMHVTRKLEMKEVIINEVDIPVATARLLELKSSCSRFLSRYHSRQGYLDYLMHGYDKKSLRALSQQVEDVVDYLSNSRDQLVINKAMDFPVIRQLLTYHLTNYPKLGLALAIVFPVGVLLYIVGIRHQANLKRDIAQCIKVADQVEAIFNGTDDRHQSN</sequence>
<dbReference type="Pfam" id="PF03739">
    <property type="entry name" value="LptF_LptG"/>
    <property type="match status" value="1"/>
</dbReference>
<dbReference type="AlphaFoldDB" id="A0A6L5XGY9"/>
<organism evidence="7 8">
    <name type="scientific">Sodaliphilus pleomorphus</name>
    <dbReference type="NCBI Taxonomy" id="2606626"/>
    <lineage>
        <taxon>Bacteria</taxon>
        <taxon>Pseudomonadati</taxon>
        <taxon>Bacteroidota</taxon>
        <taxon>Bacteroidia</taxon>
        <taxon>Bacteroidales</taxon>
        <taxon>Muribaculaceae</taxon>
        <taxon>Sodaliphilus</taxon>
    </lineage>
</organism>
<reference evidence="7 8" key="1">
    <citation type="submission" date="2019-08" db="EMBL/GenBank/DDBJ databases">
        <title>In-depth cultivation of the pig gut microbiome towards novel bacterial diversity and tailored functional studies.</title>
        <authorList>
            <person name="Wylensek D."/>
            <person name="Hitch T.C.A."/>
            <person name="Clavel T."/>
        </authorList>
    </citation>
    <scope>NUCLEOTIDE SEQUENCE [LARGE SCALE GENOMIC DNA]</scope>
    <source>
        <strain evidence="7 8">Oil-RF-744-WCA-WT-10</strain>
    </source>
</reference>
<evidence type="ECO:0000256" key="3">
    <source>
        <dbReference type="ARBA" id="ARBA00022692"/>
    </source>
</evidence>
<feature type="transmembrane region" description="Helical" evidence="6">
    <location>
        <begin position="414"/>
        <end position="432"/>
    </location>
</feature>